<organism evidence="1">
    <name type="scientific">Arion vulgaris</name>
    <dbReference type="NCBI Taxonomy" id="1028688"/>
    <lineage>
        <taxon>Eukaryota</taxon>
        <taxon>Metazoa</taxon>
        <taxon>Spiralia</taxon>
        <taxon>Lophotrochozoa</taxon>
        <taxon>Mollusca</taxon>
        <taxon>Gastropoda</taxon>
        <taxon>Heterobranchia</taxon>
        <taxon>Euthyneura</taxon>
        <taxon>Panpulmonata</taxon>
        <taxon>Eupulmonata</taxon>
        <taxon>Stylommatophora</taxon>
        <taxon>Helicina</taxon>
        <taxon>Arionoidea</taxon>
        <taxon>Arionidae</taxon>
        <taxon>Arion</taxon>
    </lineage>
</organism>
<evidence type="ECO:0000313" key="1">
    <source>
        <dbReference type="EMBL" id="CEK67680.1"/>
    </source>
</evidence>
<accession>A0A0B6ZIT8</accession>
<dbReference type="EMBL" id="HACG01020815">
    <property type="protein sequence ID" value="CEK67680.1"/>
    <property type="molecule type" value="Transcribed_RNA"/>
</dbReference>
<gene>
    <name evidence="1" type="primary">ORF63541</name>
</gene>
<proteinExistence type="predicted"/>
<dbReference type="AlphaFoldDB" id="A0A0B6ZIT8"/>
<name>A0A0B6ZIT8_9EUPU</name>
<sequence length="54" mass="6473">MSVKRYIDQICWCQEKMFIWSENNTHFCYVGDRDTVVTGSVCLDESYMARPTEW</sequence>
<protein>
    <submittedName>
        <fullName evidence="1">Uncharacterized protein</fullName>
    </submittedName>
</protein>
<reference evidence="1" key="1">
    <citation type="submission" date="2014-12" db="EMBL/GenBank/DDBJ databases">
        <title>Insight into the proteome of Arion vulgaris.</title>
        <authorList>
            <person name="Aradska J."/>
            <person name="Bulat T."/>
            <person name="Smidak R."/>
            <person name="Sarate P."/>
            <person name="Gangsoo J."/>
            <person name="Sialana F."/>
            <person name="Bilban M."/>
            <person name="Lubec G."/>
        </authorList>
    </citation>
    <scope>NUCLEOTIDE SEQUENCE</scope>
    <source>
        <tissue evidence="1">Skin</tissue>
    </source>
</reference>